<evidence type="ECO:0000256" key="2">
    <source>
        <dbReference type="ARBA" id="ARBA00022729"/>
    </source>
</evidence>
<dbReference type="SUPFAM" id="SSF50494">
    <property type="entry name" value="Trypsin-like serine proteases"/>
    <property type="match status" value="1"/>
</dbReference>
<evidence type="ECO:0000256" key="1">
    <source>
        <dbReference type="ARBA" id="ARBA00022670"/>
    </source>
</evidence>
<reference evidence="9" key="1">
    <citation type="journal article" date="2020" name="mSystems">
        <title>Genome- and Community-Level Interaction Insights into Carbon Utilization and Element Cycling Functions of Hydrothermarchaeota in Hydrothermal Sediment.</title>
        <authorList>
            <person name="Zhou Z."/>
            <person name="Liu Y."/>
            <person name="Xu W."/>
            <person name="Pan J."/>
            <person name="Luo Z.H."/>
            <person name="Li M."/>
        </authorList>
    </citation>
    <scope>NUCLEOTIDE SEQUENCE [LARGE SCALE GENOMIC DNA]</scope>
    <source>
        <strain evidence="9">SpSt-289</strain>
    </source>
</reference>
<dbReference type="Gene3D" id="2.60.120.380">
    <property type="match status" value="1"/>
</dbReference>
<dbReference type="EMBL" id="DSMG01000084">
    <property type="protein sequence ID" value="HDX31535.1"/>
    <property type="molecule type" value="Genomic_DNA"/>
</dbReference>
<dbReference type="SMART" id="SM00020">
    <property type="entry name" value="Tryp_SPc"/>
    <property type="match status" value="1"/>
</dbReference>
<dbReference type="PANTHER" id="PTHR24252:SF7">
    <property type="entry name" value="HYALIN"/>
    <property type="match status" value="1"/>
</dbReference>
<keyword evidence="4 6" id="KW-0720">Serine protease</keyword>
<protein>
    <submittedName>
        <fullName evidence="9">Serine protease</fullName>
    </submittedName>
</protein>
<dbReference type="InterPro" id="IPR001314">
    <property type="entry name" value="Peptidase_S1A"/>
</dbReference>
<sequence length="453" mass="50819">MTTENRKRRRQLAKSALCTWIFLITGSGVLWWTQLAYAQDEPPVAPAQSDSPDILGGREAQPGAWPWQVALVSRFAPNAFQGHFCGGTLIAEDWVLTAAHCVEGAETSFIDVLVGAHRLSDSGERIRIAQIIPYPGYDPFRGENDLALLRLSTAVTYTPIALYTPTPGETEFDYLRGTVIGWGAKDTAWWQGNVYPDALREVSLPLVDREKCSRNFGWYDMITDNMICAGYETLTMGACYGDSGGPLMVQRSDASWVQIGIVSWGPSGCVAVGLYDVFTHVSKFTDWIATCMNEPDALPCRGGDTFEPDNGPATAQQLDGPISIQMHTFHEMGDQDWVRLDVEEGKEYLFLTARMTETVPFLRTVIWLFDANGRTPITYTETPPDVYWWGIWEENTAQTSARLIWKADRTGPIYASIELLPDFYGQVYGSRTRYWLTVGEHRQIFLPLLYTLE</sequence>
<accession>A0A7C1FST6</accession>
<evidence type="ECO:0000259" key="8">
    <source>
        <dbReference type="PROSITE" id="PS50240"/>
    </source>
</evidence>
<keyword evidence="3 6" id="KW-0378">Hydrolase</keyword>
<dbReference type="Pfam" id="PF00089">
    <property type="entry name" value="Trypsin"/>
    <property type="match status" value="1"/>
</dbReference>
<dbReference type="InterPro" id="IPR001254">
    <property type="entry name" value="Trypsin_dom"/>
</dbReference>
<keyword evidence="1 6" id="KW-0645">Protease</keyword>
<dbReference type="PROSITE" id="PS00134">
    <property type="entry name" value="TRYPSIN_HIS"/>
    <property type="match status" value="1"/>
</dbReference>
<keyword evidence="5" id="KW-1015">Disulfide bond</keyword>
<evidence type="ECO:0000256" key="4">
    <source>
        <dbReference type="ARBA" id="ARBA00022825"/>
    </source>
</evidence>
<gene>
    <name evidence="9" type="ORF">ENQ20_08565</name>
</gene>
<keyword evidence="7" id="KW-0812">Transmembrane</keyword>
<dbReference type="FunFam" id="2.40.10.10:FF:000120">
    <property type="entry name" value="Putative serine protease"/>
    <property type="match status" value="1"/>
</dbReference>
<feature type="domain" description="Peptidase S1" evidence="8">
    <location>
        <begin position="54"/>
        <end position="293"/>
    </location>
</feature>
<dbReference type="PRINTS" id="PR00722">
    <property type="entry name" value="CHYMOTRYPSIN"/>
</dbReference>
<evidence type="ECO:0000313" key="9">
    <source>
        <dbReference type="EMBL" id="HDX31535.1"/>
    </source>
</evidence>
<keyword evidence="7" id="KW-0472">Membrane</keyword>
<dbReference type="GO" id="GO:0004252">
    <property type="term" value="F:serine-type endopeptidase activity"/>
    <property type="evidence" value="ECO:0007669"/>
    <property type="project" value="InterPro"/>
</dbReference>
<dbReference type="GO" id="GO:0006508">
    <property type="term" value="P:proteolysis"/>
    <property type="evidence" value="ECO:0007669"/>
    <property type="project" value="UniProtKB-KW"/>
</dbReference>
<keyword evidence="7" id="KW-1133">Transmembrane helix</keyword>
<dbReference type="Gene3D" id="2.40.10.10">
    <property type="entry name" value="Trypsin-like serine proteases"/>
    <property type="match status" value="1"/>
</dbReference>
<name>A0A7C1FST6_9CHLR</name>
<dbReference type="PROSITE" id="PS00135">
    <property type="entry name" value="TRYPSIN_SER"/>
    <property type="match status" value="1"/>
</dbReference>
<evidence type="ECO:0000256" key="7">
    <source>
        <dbReference type="SAM" id="Phobius"/>
    </source>
</evidence>
<keyword evidence="2" id="KW-0732">Signal</keyword>
<dbReference type="InterPro" id="IPR033116">
    <property type="entry name" value="TRYPSIN_SER"/>
</dbReference>
<proteinExistence type="predicted"/>
<dbReference type="PANTHER" id="PTHR24252">
    <property type="entry name" value="ACROSIN-RELATED"/>
    <property type="match status" value="1"/>
</dbReference>
<dbReference type="CDD" id="cd00190">
    <property type="entry name" value="Tryp_SPc"/>
    <property type="match status" value="1"/>
</dbReference>
<evidence type="ECO:0000256" key="3">
    <source>
        <dbReference type="ARBA" id="ARBA00022801"/>
    </source>
</evidence>
<comment type="caution">
    <text evidence="9">The sequence shown here is derived from an EMBL/GenBank/DDBJ whole genome shotgun (WGS) entry which is preliminary data.</text>
</comment>
<dbReference type="InterPro" id="IPR009003">
    <property type="entry name" value="Peptidase_S1_PA"/>
</dbReference>
<feature type="transmembrane region" description="Helical" evidence="7">
    <location>
        <begin position="12"/>
        <end position="32"/>
    </location>
</feature>
<dbReference type="InterPro" id="IPR018114">
    <property type="entry name" value="TRYPSIN_HIS"/>
</dbReference>
<dbReference type="PROSITE" id="PS50240">
    <property type="entry name" value="TRYPSIN_DOM"/>
    <property type="match status" value="1"/>
</dbReference>
<dbReference type="InterPro" id="IPR043504">
    <property type="entry name" value="Peptidase_S1_PA_chymotrypsin"/>
</dbReference>
<dbReference type="AlphaFoldDB" id="A0A7C1FST6"/>
<evidence type="ECO:0000256" key="5">
    <source>
        <dbReference type="ARBA" id="ARBA00023157"/>
    </source>
</evidence>
<organism evidence="9">
    <name type="scientific">Caldilinea aerophila</name>
    <dbReference type="NCBI Taxonomy" id="133453"/>
    <lineage>
        <taxon>Bacteria</taxon>
        <taxon>Bacillati</taxon>
        <taxon>Chloroflexota</taxon>
        <taxon>Caldilineae</taxon>
        <taxon>Caldilineales</taxon>
        <taxon>Caldilineaceae</taxon>
        <taxon>Caldilinea</taxon>
    </lineage>
</organism>
<evidence type="ECO:0000256" key="6">
    <source>
        <dbReference type="RuleBase" id="RU363034"/>
    </source>
</evidence>